<keyword evidence="2" id="KW-1185">Reference proteome</keyword>
<evidence type="ECO:0000313" key="1">
    <source>
        <dbReference type="EMBL" id="EDO52369.1"/>
    </source>
</evidence>
<organism evidence="1 2">
    <name type="scientific">Bacteroides uniformis (strain ATCC 8492 / DSM 6597 / CCUG 4942 / CIP 103695 / JCM 5828 / KCTC 5204 / NCTC 13054 / VPI 0061)</name>
    <dbReference type="NCBI Taxonomy" id="411479"/>
    <lineage>
        <taxon>Bacteria</taxon>
        <taxon>Pseudomonadati</taxon>
        <taxon>Bacteroidota</taxon>
        <taxon>Bacteroidia</taxon>
        <taxon>Bacteroidales</taxon>
        <taxon>Bacteroidaceae</taxon>
        <taxon>Bacteroides</taxon>
    </lineage>
</organism>
<dbReference type="AlphaFoldDB" id="A0ABC9N6V4"/>
<sequence>MFVFITTNHGLFFLSLRSFRFLFTAVSTTGQQSSGTYQAHRYNLHIHTLVFISFQLTKLKTNRQY</sequence>
<evidence type="ECO:0000313" key="2">
    <source>
        <dbReference type="Proteomes" id="UP000004110"/>
    </source>
</evidence>
<comment type="caution">
    <text evidence="1">The sequence shown here is derived from an EMBL/GenBank/DDBJ whole genome shotgun (WGS) entry which is preliminary data.</text>
</comment>
<proteinExistence type="predicted"/>
<accession>A0ABC9N6V4</accession>
<reference evidence="1" key="2">
    <citation type="submission" date="2013-11" db="EMBL/GenBank/DDBJ databases">
        <title>Draft genome sequence of Bacteroides uniformis (ATCC 8492).</title>
        <authorList>
            <person name="Sudarsanam P."/>
            <person name="Ley R."/>
            <person name="Guruge J."/>
            <person name="Turnbaugh P.J."/>
            <person name="Mahowald M."/>
            <person name="Liep D."/>
            <person name="Gordon J."/>
        </authorList>
    </citation>
    <scope>NUCLEOTIDE SEQUENCE</scope>
    <source>
        <strain evidence="1">ATCC 8492</strain>
    </source>
</reference>
<gene>
    <name evidence="1" type="ORF">BACUNI_03983</name>
</gene>
<reference evidence="1" key="1">
    <citation type="submission" date="2007-06" db="EMBL/GenBank/DDBJ databases">
        <authorList>
            <person name="Fulton L."/>
            <person name="Clifton S."/>
            <person name="Fulton B."/>
            <person name="Xu J."/>
            <person name="Minx P."/>
            <person name="Pepin K.H."/>
            <person name="Johnson M."/>
            <person name="Thiruvilangam P."/>
            <person name="Bhonagiri V."/>
            <person name="Nash W.E."/>
            <person name="Mardis E.R."/>
            <person name="Wilson R.K."/>
        </authorList>
    </citation>
    <scope>NUCLEOTIDE SEQUENCE [LARGE SCALE GENOMIC DNA]</scope>
    <source>
        <strain evidence="1">ATCC 8492</strain>
    </source>
</reference>
<dbReference type="EMBL" id="AAYH02000048">
    <property type="protein sequence ID" value="EDO52369.1"/>
    <property type="molecule type" value="Genomic_DNA"/>
</dbReference>
<evidence type="ECO:0008006" key="3">
    <source>
        <dbReference type="Google" id="ProtNLM"/>
    </source>
</evidence>
<name>A0ABC9N6V4_BACUC</name>
<dbReference type="Proteomes" id="UP000004110">
    <property type="component" value="Unassembled WGS sequence"/>
</dbReference>
<protein>
    <recommendedName>
        <fullName evidence="3">Secreted protein</fullName>
    </recommendedName>
</protein>